<name>A0ABV9BQF5_9ACTN</name>
<feature type="compositionally biased region" description="Low complexity" evidence="1">
    <location>
        <begin position="72"/>
        <end position="90"/>
    </location>
</feature>
<accession>A0ABV9BQF5</accession>
<feature type="chain" id="PRO_5045888512" evidence="2">
    <location>
        <begin position="30"/>
        <end position="261"/>
    </location>
</feature>
<keyword evidence="2" id="KW-0732">Signal</keyword>
<organism evidence="3 4">
    <name type="scientific">Streptomyces ehimensis</name>
    <dbReference type="NCBI Taxonomy" id="68195"/>
    <lineage>
        <taxon>Bacteria</taxon>
        <taxon>Bacillati</taxon>
        <taxon>Actinomycetota</taxon>
        <taxon>Actinomycetes</taxon>
        <taxon>Kitasatosporales</taxon>
        <taxon>Streptomycetaceae</taxon>
        <taxon>Streptomyces</taxon>
    </lineage>
</organism>
<evidence type="ECO:0000313" key="4">
    <source>
        <dbReference type="Proteomes" id="UP001595990"/>
    </source>
</evidence>
<comment type="caution">
    <text evidence="3">The sequence shown here is derived from an EMBL/GenBank/DDBJ whole genome shotgun (WGS) entry which is preliminary data.</text>
</comment>
<gene>
    <name evidence="3" type="ORF">ACFPEN_25680</name>
</gene>
<feature type="region of interest" description="Disordered" evidence="1">
    <location>
        <begin position="34"/>
        <end position="114"/>
    </location>
</feature>
<proteinExistence type="predicted"/>
<feature type="signal peptide" evidence="2">
    <location>
        <begin position="1"/>
        <end position="29"/>
    </location>
</feature>
<protein>
    <submittedName>
        <fullName evidence="3">Uncharacterized protein</fullName>
    </submittedName>
</protein>
<keyword evidence="4" id="KW-1185">Reference proteome</keyword>
<dbReference type="Proteomes" id="UP001595990">
    <property type="component" value="Unassembled WGS sequence"/>
</dbReference>
<sequence>MKLYRALATAATAAVVGPMALFTAPAAFAADGDARPAANAPGQPDPVFTGGITGNGKPLVQRPAQEPSGDGTPTAKPSPTASASASAKPSQEPGKPGTTPSPAHTRPTFCSPIFDVDRGKTGLRGLPSRIVAGSGWHEFTYRVANVSKLKVMETDLSLDRGTADPKIRDVAELDVSVEWYSPAAGKWKPVVGDGAKFLDNKDFATVKNLKPSEYADVRMRIKAGEKAKPGTGYFFTTGYTWAEDDQCGFDEISQFDYTGCR</sequence>
<reference evidence="4" key="1">
    <citation type="journal article" date="2019" name="Int. J. Syst. Evol. Microbiol.">
        <title>The Global Catalogue of Microorganisms (GCM) 10K type strain sequencing project: providing services to taxonomists for standard genome sequencing and annotation.</title>
        <authorList>
            <consortium name="The Broad Institute Genomics Platform"/>
            <consortium name="The Broad Institute Genome Sequencing Center for Infectious Disease"/>
            <person name="Wu L."/>
            <person name="Ma J."/>
        </authorList>
    </citation>
    <scope>NUCLEOTIDE SEQUENCE [LARGE SCALE GENOMIC DNA]</scope>
    <source>
        <strain evidence="4">CECT 8064</strain>
    </source>
</reference>
<evidence type="ECO:0000313" key="3">
    <source>
        <dbReference type="EMBL" id="MFC4516319.1"/>
    </source>
</evidence>
<evidence type="ECO:0000256" key="2">
    <source>
        <dbReference type="SAM" id="SignalP"/>
    </source>
</evidence>
<dbReference type="RefSeq" id="WP_417923534.1">
    <property type="nucleotide sequence ID" value="NZ_JBHSFS010000013.1"/>
</dbReference>
<evidence type="ECO:0000256" key="1">
    <source>
        <dbReference type="SAM" id="MobiDB-lite"/>
    </source>
</evidence>
<dbReference type="EMBL" id="JBHSFS010000013">
    <property type="protein sequence ID" value="MFC4516319.1"/>
    <property type="molecule type" value="Genomic_DNA"/>
</dbReference>